<feature type="domain" description="Reverse transcriptase" evidence="1">
    <location>
        <begin position="2"/>
        <end position="79"/>
    </location>
</feature>
<dbReference type="Pfam" id="PF00078">
    <property type="entry name" value="RVT_1"/>
    <property type="match status" value="1"/>
</dbReference>
<evidence type="ECO:0000259" key="1">
    <source>
        <dbReference type="Pfam" id="PF00078"/>
    </source>
</evidence>
<dbReference type="InterPro" id="IPR043502">
    <property type="entry name" value="DNA/RNA_pol_sf"/>
</dbReference>
<dbReference type="PANTHER" id="PTHR33064">
    <property type="entry name" value="POL PROTEIN"/>
    <property type="match status" value="1"/>
</dbReference>
<dbReference type="SUPFAM" id="SSF56672">
    <property type="entry name" value="DNA/RNA polymerases"/>
    <property type="match status" value="1"/>
</dbReference>
<evidence type="ECO:0000313" key="2">
    <source>
        <dbReference type="EMBL" id="NDV38960.1"/>
    </source>
</evidence>
<proteinExistence type="predicted"/>
<dbReference type="EMBL" id="GIBP01009991">
    <property type="protein sequence ID" value="NDV38960.1"/>
    <property type="molecule type" value="Transcribed_RNA"/>
</dbReference>
<name>A0A6B2LQ56_9EUKA</name>
<sequence length="143" mass="16753">MGFANSGQDYQMEVEEMFKDCKEFVKVFQDDICIMSDNQEDHYKHIKEVLSRLHDAFIIPNLKKCEWFKNEIKFCGFIISKNLIKPDKERVQAIADMSPPKTIHGMQKFLGMINYFNSFIPNYSIITAELYESLKGLKNRVIA</sequence>
<dbReference type="InterPro" id="IPR043128">
    <property type="entry name" value="Rev_trsase/Diguanyl_cyclase"/>
</dbReference>
<dbReference type="PANTHER" id="PTHR33064:SF37">
    <property type="entry name" value="RIBONUCLEASE H"/>
    <property type="match status" value="1"/>
</dbReference>
<organism evidence="2">
    <name type="scientific">Arcella intermedia</name>
    <dbReference type="NCBI Taxonomy" id="1963864"/>
    <lineage>
        <taxon>Eukaryota</taxon>
        <taxon>Amoebozoa</taxon>
        <taxon>Tubulinea</taxon>
        <taxon>Elardia</taxon>
        <taxon>Arcellinida</taxon>
        <taxon>Sphaerothecina</taxon>
        <taxon>Arcellidae</taxon>
        <taxon>Arcella</taxon>
    </lineage>
</organism>
<dbReference type="Gene3D" id="3.30.70.270">
    <property type="match status" value="2"/>
</dbReference>
<accession>A0A6B2LQ56</accession>
<dbReference type="InterPro" id="IPR051320">
    <property type="entry name" value="Viral_Replic_Matur_Polypro"/>
</dbReference>
<dbReference type="AlphaFoldDB" id="A0A6B2LQ56"/>
<protein>
    <recommendedName>
        <fullName evidence="1">Reverse transcriptase domain-containing protein</fullName>
    </recommendedName>
</protein>
<reference evidence="2" key="1">
    <citation type="journal article" date="2020" name="J. Eukaryot. Microbiol.">
        <title>De novo Sequencing, Assembly and Annotation of the Transcriptome for the Free-Living Testate Amoeba Arcella intermedia.</title>
        <authorList>
            <person name="Ribeiro G.M."/>
            <person name="Porfirio-Sousa A.L."/>
            <person name="Maurer-Alcala X.X."/>
            <person name="Katz L.A."/>
            <person name="Lahr D.J.G."/>
        </authorList>
    </citation>
    <scope>NUCLEOTIDE SEQUENCE</scope>
</reference>
<dbReference type="InterPro" id="IPR000477">
    <property type="entry name" value="RT_dom"/>
</dbReference>